<dbReference type="InterPro" id="IPR002155">
    <property type="entry name" value="Thiolase"/>
</dbReference>
<evidence type="ECO:0000313" key="7">
    <source>
        <dbReference type="EMBL" id="KPJ04132.1"/>
    </source>
</evidence>
<dbReference type="InterPro" id="IPR020616">
    <property type="entry name" value="Thiolase_N"/>
</dbReference>
<dbReference type="PROSITE" id="PS00098">
    <property type="entry name" value="THIOLASE_1"/>
    <property type="match status" value="1"/>
</dbReference>
<evidence type="ECO:0000256" key="1">
    <source>
        <dbReference type="ARBA" id="ARBA00005189"/>
    </source>
</evidence>
<dbReference type="GO" id="GO:0005739">
    <property type="term" value="C:mitochondrion"/>
    <property type="evidence" value="ECO:0007669"/>
    <property type="project" value="TreeGrafter"/>
</dbReference>
<feature type="domain" description="Thiolase C-terminal" evidence="6">
    <location>
        <begin position="678"/>
        <end position="799"/>
    </location>
</feature>
<dbReference type="Pfam" id="PF00108">
    <property type="entry name" value="Thiolase_N"/>
    <property type="match status" value="2"/>
</dbReference>
<dbReference type="EMBL" id="KQ459053">
    <property type="protein sequence ID" value="KPJ04132.1"/>
    <property type="molecule type" value="Genomic_DNA"/>
</dbReference>
<comment type="pathway">
    <text evidence="1">Lipid metabolism.</text>
</comment>
<comment type="similarity">
    <text evidence="2">Belongs to the thiolase-like superfamily. Thiolase family.</text>
</comment>
<evidence type="ECO:0000256" key="4">
    <source>
        <dbReference type="ARBA" id="ARBA00023315"/>
    </source>
</evidence>
<name>A0A194QF73_PAPXU</name>
<dbReference type="InterPro" id="IPR020617">
    <property type="entry name" value="Thiolase_C"/>
</dbReference>
<evidence type="ECO:0000313" key="8">
    <source>
        <dbReference type="Proteomes" id="UP000053268"/>
    </source>
</evidence>
<keyword evidence="3" id="KW-0808">Transferase</keyword>
<reference evidence="7 8" key="1">
    <citation type="journal article" date="2015" name="Nat. Commun.">
        <title>Outbred genome sequencing and CRISPR/Cas9 gene editing in butterflies.</title>
        <authorList>
            <person name="Li X."/>
            <person name="Fan D."/>
            <person name="Zhang W."/>
            <person name="Liu G."/>
            <person name="Zhang L."/>
            <person name="Zhao L."/>
            <person name="Fang X."/>
            <person name="Chen L."/>
            <person name="Dong Y."/>
            <person name="Chen Y."/>
            <person name="Ding Y."/>
            <person name="Zhao R."/>
            <person name="Feng M."/>
            <person name="Zhu Y."/>
            <person name="Feng Y."/>
            <person name="Jiang X."/>
            <person name="Zhu D."/>
            <person name="Xiang H."/>
            <person name="Feng X."/>
            <person name="Li S."/>
            <person name="Wang J."/>
            <person name="Zhang G."/>
            <person name="Kronforst M.R."/>
            <person name="Wang W."/>
        </authorList>
    </citation>
    <scope>NUCLEOTIDE SEQUENCE [LARGE SCALE GENOMIC DNA]</scope>
    <source>
        <strain evidence="7">Ya'a_city_454_Px</strain>
        <tissue evidence="7">Whole body</tissue>
    </source>
</reference>
<dbReference type="STRING" id="66420.A0A194QF73"/>
<dbReference type="GO" id="GO:0003985">
    <property type="term" value="F:acetyl-CoA C-acetyltransferase activity"/>
    <property type="evidence" value="ECO:0007669"/>
    <property type="project" value="TreeGrafter"/>
</dbReference>
<dbReference type="PANTHER" id="PTHR18919">
    <property type="entry name" value="ACETYL-COA C-ACYLTRANSFERASE"/>
    <property type="match status" value="1"/>
</dbReference>
<evidence type="ECO:0000256" key="3">
    <source>
        <dbReference type="ARBA" id="ARBA00022679"/>
    </source>
</evidence>
<gene>
    <name evidence="7" type="ORF">RR46_07891</name>
</gene>
<dbReference type="SUPFAM" id="SSF53901">
    <property type="entry name" value="Thiolase-like"/>
    <property type="match status" value="4"/>
</dbReference>
<dbReference type="PROSITE" id="PS00099">
    <property type="entry name" value="THIOLASE_3"/>
    <property type="match status" value="1"/>
</dbReference>
<dbReference type="AlphaFoldDB" id="A0A194QF73"/>
<dbReference type="Proteomes" id="UP000053268">
    <property type="component" value="Unassembled WGS sequence"/>
</dbReference>
<dbReference type="InterPro" id="IPR020613">
    <property type="entry name" value="Thiolase_CS"/>
</dbReference>
<dbReference type="FunFam" id="3.40.47.10:FF:000010">
    <property type="entry name" value="Acetyl-CoA acetyltransferase (Thiolase)"/>
    <property type="match status" value="1"/>
</dbReference>
<keyword evidence="8" id="KW-1185">Reference proteome</keyword>
<dbReference type="InterPro" id="IPR020610">
    <property type="entry name" value="Thiolase_AS"/>
</dbReference>
<dbReference type="PANTHER" id="PTHR18919:SF107">
    <property type="entry name" value="ACETYL-COA ACETYLTRANSFERASE, CYTOSOLIC"/>
    <property type="match status" value="1"/>
</dbReference>
<protein>
    <submittedName>
        <fullName evidence="7">3-ketoacyl-CoA thiolase, mitochondrial</fullName>
    </submittedName>
</protein>
<dbReference type="PROSITE" id="PS00737">
    <property type="entry name" value="THIOLASE_2"/>
    <property type="match status" value="1"/>
</dbReference>
<evidence type="ECO:0000259" key="6">
    <source>
        <dbReference type="Pfam" id="PF02803"/>
    </source>
</evidence>
<dbReference type="CDD" id="cd00751">
    <property type="entry name" value="thiolase"/>
    <property type="match status" value="2"/>
</dbReference>
<proteinExistence type="inferred from homology"/>
<dbReference type="GO" id="GO:0006635">
    <property type="term" value="P:fatty acid beta-oxidation"/>
    <property type="evidence" value="ECO:0007669"/>
    <property type="project" value="TreeGrafter"/>
</dbReference>
<evidence type="ECO:0000256" key="2">
    <source>
        <dbReference type="ARBA" id="ARBA00010982"/>
    </source>
</evidence>
<dbReference type="InterPro" id="IPR020615">
    <property type="entry name" value="Thiolase_acyl_enz_int_AS"/>
</dbReference>
<organism evidence="7 8">
    <name type="scientific">Papilio xuthus</name>
    <name type="common">Asian swallowtail butterfly</name>
    <dbReference type="NCBI Taxonomy" id="66420"/>
    <lineage>
        <taxon>Eukaryota</taxon>
        <taxon>Metazoa</taxon>
        <taxon>Ecdysozoa</taxon>
        <taxon>Arthropoda</taxon>
        <taxon>Hexapoda</taxon>
        <taxon>Insecta</taxon>
        <taxon>Pterygota</taxon>
        <taxon>Neoptera</taxon>
        <taxon>Endopterygota</taxon>
        <taxon>Lepidoptera</taxon>
        <taxon>Glossata</taxon>
        <taxon>Ditrysia</taxon>
        <taxon>Papilionoidea</taxon>
        <taxon>Papilionidae</taxon>
        <taxon>Papilioninae</taxon>
        <taxon>Papilio</taxon>
    </lineage>
</organism>
<dbReference type="Gene3D" id="3.40.47.10">
    <property type="match status" value="3"/>
</dbReference>
<dbReference type="InterPro" id="IPR016039">
    <property type="entry name" value="Thiolase-like"/>
</dbReference>
<dbReference type="Pfam" id="PF02803">
    <property type="entry name" value="Thiolase_C"/>
    <property type="match status" value="2"/>
</dbReference>
<sequence>MSVAVKGIFIVGAKRTAFGTFGGVFRNTSATELQTAATTAALREAGVAPDKVDTVVIGQVMSSSQVDGIYTPRHSSLKAGIPQERPVLGINRLCGSGFQSIVNSAQDILTGSANISLAGGVENMSQAPFAVRGVRFGTALGSSYAFEDTLWAGLTDSYCGLPMGMTAEKLGGQFGITRTEVDDFALRSQQRWKTANDAGVFKAEIEPFTLTVKRKEVRVEADEHPRPQTTLEGLNKLPPVFKKEGLVTAGTASGISDGAGALVLASEAAAKNLKPLARLVGWSYVGVDPSIMGIGPVPAIENLLKVTNMTLNDIDLVEINEAFVAQTLSCAKALKLDLEKLNVNGGATALGHPLGASGSRITAHLVHELRRRGLKRGIGSACIGGGQGIALMIETIKTPRQIEVLKFKIPGVLIVGAKRTPFCSYGGPYRDLPASHIFAEAAKDAIHSANLKAEVIDNTVVGNVNFLSQCDGGKTPRNCGTYSGVSLDRPALGVSKACGAGLQAIITGCMDILTGSSKVSLVGGTELMSSLPMLVRNVRFGTTLGVKYQMEDHIKNQIIDTYCGLSMEHIAEVVAKKYKFSRDEVDQYSLKSHLKWKFAHEAKGFNDEITPINVKNKNEIVINTDRISRIDLTAQELSVLPPIVDEGFIVTTGNTTVPADGAAALIIADEESVNQHQLTPLAKLSGWACVGVDPAQACLGAIPAIQKLLAVTNRKIQDVEIFEINETTAIHALATIKELKIDPSRVNVSGGALALGHPVAATGARMATHLVHQIRKGNCKTAVAASSCGGGQGIALMLEAV</sequence>
<feature type="domain" description="Thiolase C-terminal" evidence="6">
    <location>
        <begin position="273"/>
        <end position="394"/>
    </location>
</feature>
<evidence type="ECO:0000259" key="5">
    <source>
        <dbReference type="Pfam" id="PF00108"/>
    </source>
</evidence>
<feature type="domain" description="Thiolase N-terminal" evidence="5">
    <location>
        <begin position="8"/>
        <end position="267"/>
    </location>
</feature>
<accession>A0A194QF73</accession>
<dbReference type="NCBIfam" id="TIGR01930">
    <property type="entry name" value="AcCoA-C-Actrans"/>
    <property type="match status" value="2"/>
</dbReference>
<keyword evidence="4" id="KW-0012">Acyltransferase</keyword>
<feature type="domain" description="Thiolase N-terminal" evidence="5">
    <location>
        <begin position="412"/>
        <end position="670"/>
    </location>
</feature>